<dbReference type="AlphaFoldDB" id="A0AAD3CUS4"/>
<evidence type="ECO:0000256" key="1">
    <source>
        <dbReference type="SAM" id="Coils"/>
    </source>
</evidence>
<comment type="caution">
    <text evidence="3">The sequence shown here is derived from an EMBL/GenBank/DDBJ whole genome shotgun (WGS) entry which is preliminary data.</text>
</comment>
<sequence length="333" mass="37268">MSPSKKHDGKKKGNNPGDAESSNSKKKTLKDLIKSGAANEILEKDLPSKMDLFKRGIEKTELNATYRKVIKEGKPGYVNICETNRKKKKAYKMNMINTKFAEFRFVKYDHENSKKYYELDMTKKDALAFVLGVMGQAMNDNGRKTSSCKQEEAHQAIPTSAPAQDDVSSHLDVSSNLGEAAWSNNRSSSSFDNSSLGAQSSLSRETSQSGVKRKERGFDKETERDHDLIVNSVLNNNDDDAELSELFSHALDTEDEKNANKTVEETVANADEELAQENNEWDDLDLEESLDNIVNQYNFDFSRSGLYIFDSEDTSEGDHSPGNAKRDTSDNAE</sequence>
<name>A0AAD3CUS4_9STRA</name>
<dbReference type="EMBL" id="BLLK01000045">
    <property type="protein sequence ID" value="GFH52646.1"/>
    <property type="molecule type" value="Genomic_DNA"/>
</dbReference>
<proteinExistence type="predicted"/>
<evidence type="ECO:0000256" key="2">
    <source>
        <dbReference type="SAM" id="MobiDB-lite"/>
    </source>
</evidence>
<dbReference type="Proteomes" id="UP001054902">
    <property type="component" value="Unassembled WGS sequence"/>
</dbReference>
<gene>
    <name evidence="3" type="ORF">CTEN210_09122</name>
</gene>
<keyword evidence="1" id="KW-0175">Coiled coil</keyword>
<evidence type="ECO:0000313" key="3">
    <source>
        <dbReference type="EMBL" id="GFH52646.1"/>
    </source>
</evidence>
<feature type="region of interest" description="Disordered" evidence="2">
    <location>
        <begin position="141"/>
        <end position="224"/>
    </location>
</feature>
<organism evidence="3 4">
    <name type="scientific">Chaetoceros tenuissimus</name>
    <dbReference type="NCBI Taxonomy" id="426638"/>
    <lineage>
        <taxon>Eukaryota</taxon>
        <taxon>Sar</taxon>
        <taxon>Stramenopiles</taxon>
        <taxon>Ochrophyta</taxon>
        <taxon>Bacillariophyta</taxon>
        <taxon>Coscinodiscophyceae</taxon>
        <taxon>Chaetocerotophycidae</taxon>
        <taxon>Chaetocerotales</taxon>
        <taxon>Chaetocerotaceae</taxon>
        <taxon>Chaetoceros</taxon>
    </lineage>
</organism>
<protein>
    <submittedName>
        <fullName evidence="3">Uncharacterized protein</fullName>
    </submittedName>
</protein>
<feature type="compositionally biased region" description="Polar residues" evidence="2">
    <location>
        <begin position="196"/>
        <end position="210"/>
    </location>
</feature>
<reference evidence="3 4" key="1">
    <citation type="journal article" date="2021" name="Sci. Rep.">
        <title>The genome of the diatom Chaetoceros tenuissimus carries an ancient integrated fragment of an extant virus.</title>
        <authorList>
            <person name="Hongo Y."/>
            <person name="Kimura K."/>
            <person name="Takaki Y."/>
            <person name="Yoshida Y."/>
            <person name="Baba S."/>
            <person name="Kobayashi G."/>
            <person name="Nagasaki K."/>
            <person name="Hano T."/>
            <person name="Tomaru Y."/>
        </authorList>
    </citation>
    <scope>NUCLEOTIDE SEQUENCE [LARGE SCALE GENOMIC DNA]</scope>
    <source>
        <strain evidence="3 4">NIES-3715</strain>
    </source>
</reference>
<feature type="compositionally biased region" description="Basic and acidic residues" evidence="2">
    <location>
        <begin position="316"/>
        <end position="333"/>
    </location>
</feature>
<feature type="region of interest" description="Disordered" evidence="2">
    <location>
        <begin position="1"/>
        <end position="30"/>
    </location>
</feature>
<feature type="compositionally biased region" description="Low complexity" evidence="2">
    <location>
        <begin position="183"/>
        <end position="195"/>
    </location>
</feature>
<accession>A0AAD3CUS4</accession>
<evidence type="ECO:0000313" key="4">
    <source>
        <dbReference type="Proteomes" id="UP001054902"/>
    </source>
</evidence>
<keyword evidence="4" id="KW-1185">Reference proteome</keyword>
<feature type="coiled-coil region" evidence="1">
    <location>
        <begin position="253"/>
        <end position="287"/>
    </location>
</feature>
<feature type="region of interest" description="Disordered" evidence="2">
    <location>
        <begin position="310"/>
        <end position="333"/>
    </location>
</feature>